<dbReference type="EMBL" id="JBHRXY010000001">
    <property type="protein sequence ID" value="MFC3628186.1"/>
    <property type="molecule type" value="Genomic_DNA"/>
</dbReference>
<name>A0ABV7TZH9_9RHOB</name>
<reference evidence="2" key="1">
    <citation type="journal article" date="2019" name="Int. J. Syst. Evol. Microbiol.">
        <title>The Global Catalogue of Microorganisms (GCM) 10K type strain sequencing project: providing services to taxonomists for standard genome sequencing and annotation.</title>
        <authorList>
            <consortium name="The Broad Institute Genomics Platform"/>
            <consortium name="The Broad Institute Genome Sequencing Center for Infectious Disease"/>
            <person name="Wu L."/>
            <person name="Ma J."/>
        </authorList>
    </citation>
    <scope>NUCLEOTIDE SEQUENCE [LARGE SCALE GENOMIC DNA]</scope>
    <source>
        <strain evidence="2">KCTC 42473</strain>
    </source>
</reference>
<dbReference type="Proteomes" id="UP001595539">
    <property type="component" value="Unassembled WGS sequence"/>
</dbReference>
<evidence type="ECO:0000313" key="1">
    <source>
        <dbReference type="EMBL" id="MFC3628186.1"/>
    </source>
</evidence>
<dbReference type="RefSeq" id="WP_377758769.1">
    <property type="nucleotide sequence ID" value="NZ_JBHRXY010000001.1"/>
</dbReference>
<comment type="caution">
    <text evidence="1">The sequence shown here is derived from an EMBL/GenBank/DDBJ whole genome shotgun (WGS) entry which is preliminary data.</text>
</comment>
<sequence length="168" mass="18635">MLNPGAKIQTEQQDDPGMIIVRRITQGIYAHLPIRVTEWGMAWPALAMGLALKYQHDMFTTSPSFSRLAAIASQETWSVFVLACCLMRIIALTVNGTFSGFGISPHMRLIASLACLFFWSRYCLGFLDASMDGGGAWSAPAMYSTAVLFEIINSYRSWVDVLRGRQGK</sequence>
<protein>
    <submittedName>
        <fullName evidence="1">Uncharacterized protein</fullName>
    </submittedName>
</protein>
<accession>A0ABV7TZH9</accession>
<gene>
    <name evidence="1" type="ORF">ACFOM8_01865</name>
</gene>
<proteinExistence type="predicted"/>
<keyword evidence="2" id="KW-1185">Reference proteome</keyword>
<evidence type="ECO:0000313" key="2">
    <source>
        <dbReference type="Proteomes" id="UP001595539"/>
    </source>
</evidence>
<organism evidence="1 2">
    <name type="scientific">Paracoccus angustae</name>
    <dbReference type="NCBI Taxonomy" id="1671480"/>
    <lineage>
        <taxon>Bacteria</taxon>
        <taxon>Pseudomonadati</taxon>
        <taxon>Pseudomonadota</taxon>
        <taxon>Alphaproteobacteria</taxon>
        <taxon>Rhodobacterales</taxon>
        <taxon>Paracoccaceae</taxon>
        <taxon>Paracoccus</taxon>
    </lineage>
</organism>